<feature type="coiled-coil region" evidence="14">
    <location>
        <begin position="975"/>
        <end position="1072"/>
    </location>
</feature>
<name>A0ABR0ES99_ZASCE</name>
<evidence type="ECO:0000256" key="6">
    <source>
        <dbReference type="ARBA" id="ARBA00022723"/>
    </source>
</evidence>
<evidence type="ECO:0000313" key="17">
    <source>
        <dbReference type="EMBL" id="KAK4504078.1"/>
    </source>
</evidence>
<evidence type="ECO:0000256" key="14">
    <source>
        <dbReference type="SAM" id="Coils"/>
    </source>
</evidence>
<evidence type="ECO:0000256" key="12">
    <source>
        <dbReference type="ARBA" id="ARBA00023242"/>
    </source>
</evidence>
<dbReference type="PANTHER" id="PTHR18867">
    <property type="entry name" value="RAD50"/>
    <property type="match status" value="1"/>
</dbReference>
<feature type="domain" description="Rad50/SbcC-type AAA" evidence="16">
    <location>
        <begin position="6"/>
        <end position="229"/>
    </location>
</feature>
<evidence type="ECO:0000259" key="16">
    <source>
        <dbReference type="Pfam" id="PF13476"/>
    </source>
</evidence>
<evidence type="ECO:0000256" key="13">
    <source>
        <dbReference type="ARBA" id="ARBA00049360"/>
    </source>
</evidence>
<keyword evidence="6" id="KW-0479">Metal-binding</keyword>
<evidence type="ECO:0000256" key="11">
    <source>
        <dbReference type="ARBA" id="ARBA00023204"/>
    </source>
</evidence>
<evidence type="ECO:0000313" key="18">
    <source>
        <dbReference type="Proteomes" id="UP001305779"/>
    </source>
</evidence>
<evidence type="ECO:0000256" key="15">
    <source>
        <dbReference type="SAM" id="MobiDB-lite"/>
    </source>
</evidence>
<evidence type="ECO:0000256" key="9">
    <source>
        <dbReference type="ARBA" id="ARBA00022833"/>
    </source>
</evidence>
<keyword evidence="12" id="KW-0539">Nucleus</keyword>
<keyword evidence="18" id="KW-1185">Reference proteome</keyword>
<dbReference type="PANTHER" id="PTHR18867:SF12">
    <property type="entry name" value="DNA REPAIR PROTEIN RAD50"/>
    <property type="match status" value="1"/>
</dbReference>
<dbReference type="Gene3D" id="3.40.50.300">
    <property type="entry name" value="P-loop containing nucleotide triphosphate hydrolases"/>
    <property type="match status" value="2"/>
</dbReference>
<comment type="cofactor">
    <cofactor evidence="1">
        <name>Zn(2+)</name>
        <dbReference type="ChEBI" id="CHEBI:29105"/>
    </cofactor>
</comment>
<evidence type="ECO:0000256" key="5">
    <source>
        <dbReference type="ARBA" id="ARBA00022454"/>
    </source>
</evidence>
<evidence type="ECO:0000256" key="8">
    <source>
        <dbReference type="ARBA" id="ARBA00022801"/>
    </source>
</evidence>
<dbReference type="SUPFAM" id="SSF52540">
    <property type="entry name" value="P-loop containing nucleoside triphosphate hydrolases"/>
    <property type="match status" value="2"/>
</dbReference>
<keyword evidence="5" id="KW-0158">Chromosome</keyword>
<comment type="catalytic activity">
    <reaction evidence="13">
        <text>ATP + H2O = ADP + phosphate + H(+)</text>
        <dbReference type="Rhea" id="RHEA:13065"/>
        <dbReference type="ChEBI" id="CHEBI:15377"/>
        <dbReference type="ChEBI" id="CHEBI:15378"/>
        <dbReference type="ChEBI" id="CHEBI:30616"/>
        <dbReference type="ChEBI" id="CHEBI:43474"/>
        <dbReference type="ChEBI" id="CHEBI:456216"/>
    </reaction>
</comment>
<evidence type="ECO:0000256" key="3">
    <source>
        <dbReference type="ARBA" id="ARBA00004286"/>
    </source>
</evidence>
<evidence type="ECO:0000256" key="4">
    <source>
        <dbReference type="ARBA" id="ARBA00009439"/>
    </source>
</evidence>
<keyword evidence="10 14" id="KW-0175">Coiled coil</keyword>
<protein>
    <recommendedName>
        <fullName evidence="16">Rad50/SbcC-type AAA domain-containing protein</fullName>
    </recommendedName>
</protein>
<feature type="compositionally biased region" description="Basic and acidic residues" evidence="15">
    <location>
        <begin position="586"/>
        <end position="596"/>
    </location>
</feature>
<feature type="coiled-coil region" evidence="14">
    <location>
        <begin position="441"/>
        <end position="529"/>
    </location>
</feature>
<keyword evidence="7" id="KW-0227">DNA damage</keyword>
<feature type="region of interest" description="Disordered" evidence="15">
    <location>
        <begin position="586"/>
        <end position="610"/>
    </location>
</feature>
<dbReference type="InterPro" id="IPR038729">
    <property type="entry name" value="Rad50/SbcC_AAA"/>
</dbReference>
<comment type="caution">
    <text evidence="17">The sequence shown here is derived from an EMBL/GenBank/DDBJ whole genome shotgun (WGS) entry which is preliminary data.</text>
</comment>
<evidence type="ECO:0000256" key="7">
    <source>
        <dbReference type="ARBA" id="ARBA00022763"/>
    </source>
</evidence>
<organism evidence="17 18">
    <name type="scientific">Zasmidium cellare</name>
    <name type="common">Wine cellar mold</name>
    <name type="synonym">Racodium cellare</name>
    <dbReference type="NCBI Taxonomy" id="395010"/>
    <lineage>
        <taxon>Eukaryota</taxon>
        <taxon>Fungi</taxon>
        <taxon>Dikarya</taxon>
        <taxon>Ascomycota</taxon>
        <taxon>Pezizomycotina</taxon>
        <taxon>Dothideomycetes</taxon>
        <taxon>Dothideomycetidae</taxon>
        <taxon>Mycosphaerellales</taxon>
        <taxon>Mycosphaerellaceae</taxon>
        <taxon>Zasmidium</taxon>
    </lineage>
</organism>
<evidence type="ECO:0000256" key="10">
    <source>
        <dbReference type="ARBA" id="ARBA00023054"/>
    </source>
</evidence>
<evidence type="ECO:0000256" key="2">
    <source>
        <dbReference type="ARBA" id="ARBA00004123"/>
    </source>
</evidence>
<dbReference type="NCBIfam" id="TIGR00606">
    <property type="entry name" value="rad50"/>
    <property type="match status" value="1"/>
</dbReference>
<feature type="region of interest" description="Disordered" evidence="15">
    <location>
        <begin position="912"/>
        <end position="944"/>
    </location>
</feature>
<dbReference type="InterPro" id="IPR004584">
    <property type="entry name" value="Rad50_eukaryotes"/>
</dbReference>
<feature type="coiled-coil region" evidence="14">
    <location>
        <begin position="227"/>
        <end position="254"/>
    </location>
</feature>
<evidence type="ECO:0000256" key="1">
    <source>
        <dbReference type="ARBA" id="ARBA00001947"/>
    </source>
</evidence>
<keyword evidence="11" id="KW-0234">DNA repair</keyword>
<reference evidence="17 18" key="1">
    <citation type="journal article" date="2023" name="G3 (Bethesda)">
        <title>A chromosome-level genome assembly of Zasmidium syzygii isolated from banana leaves.</title>
        <authorList>
            <person name="van Westerhoven A.C."/>
            <person name="Mehrabi R."/>
            <person name="Talebi R."/>
            <person name="Steentjes M.B.F."/>
            <person name="Corcolon B."/>
            <person name="Chong P.A."/>
            <person name="Kema G.H.J."/>
            <person name="Seidl M.F."/>
        </authorList>
    </citation>
    <scope>NUCLEOTIDE SEQUENCE [LARGE SCALE GENOMIC DNA]</scope>
    <source>
        <strain evidence="17 18">P124</strain>
    </source>
</reference>
<feature type="compositionally biased region" description="Basic and acidic residues" evidence="15">
    <location>
        <begin position="923"/>
        <end position="944"/>
    </location>
</feature>
<keyword evidence="9" id="KW-0862">Zinc</keyword>
<proteinExistence type="inferred from homology"/>
<sequence>MSKIEKLSIQGVRSFGPKRVMAIQFETPLTLIVGVNGSGKTTVIESLKYVTTGEMPPNAAKGASFIHDPEFDGEKEVLAKIQLLYTSVNHTRIVSTRNLQLTINSKGARSAKQLEGTIRMVKDGERGTMSSKTLELNGLMPRSLGVSKAILDYVIFCHQEESYWPLGQAKDLKDKFDQIFEALKYSKAIDNLKVLQKNKREELKTLKVMEDHAKLDNDKAIKSKGVRRKLEKDIQDLHSRKSELGQKLEEAKQKAEEFWEQAGKADHYVSELRGKRIARQTKDESVQSLRQNLNEMSDSDQELQQMLEEYEDRIGVFNAELDQKTAGYHEHTNQIQEARDQVNSKEREVGSYEAQKENFDRQVENRKRLVQETARSHGIRNYDLNVDDDKAKEFMEVISREAREQQAVFEQARSKAREKLQTQQKVLNGIYEQKSALNQSKNTARQAIQTYDNKIRGLQAQQDKIDLDEGGKATLESQLQETQTQLQQSRSDLNNSDWNAVIESTESDMRRLDDEKEKLDGLYAEAARRAGDSAQLDFVRKELKDRQRGLDTMKNAHNQKISTLLGNAWSPANAERDFQRVVEQKSAELSEAERQRNGTSQELDYNKSRIKERQNEVEAAQKDIKDAETTIKNALECTPDAYLEEMEQVERNRDELKADKEQLDKVRKFLESCISSAKNNKSCRICCKKVAPGHELEALTNNVTAQLQKYQIGQETEQNLKEIEQDLKNGKAARPAYETWEKLHNQVLPAKQAELKKLEQDHKRLTTQLEQQDYTFDEKKRAKSDVDAMARTIQNISKYVTEIANFEAQVKELQAKQDTAGSTSRGLDEIEGDLKKVNENLKILKARHGEALSNRDRVKARINSLELQASELKGKVSQAEYQLKEKKALQAQEEEYRGLVAEKREEIKTIDNKLDDLNQEQKTQQEHYDDITRQSADEDRELQDKANKLHSSVNKLKMADQEIQAYHDRGGDAQLKRGRQQIETAKSTLNDLLEKQRNLGREIKQLEDRNRDQNDTKRSIIDNQRFRRDLRQLEALNREIAELEGHNAEADKARYEQEAQTWQSKRNKYAAEEAGVSGQLKEIDSALAQAYQDWETDYKGAKDKYKAAHVMVETTKAAIDDLGRCAGALDKAIMKYHSLKMEEINRIIADLWRSTYQGTDVDTILIRSENETQKANKTYNYRVCMMKQDTEMDMRGRCSAGQKVLASIIIRLALAECFGNNCGVIALDEPTTNLDQDNIIALAKSLGEIIRQRRAQRNFQLIVITHDEEFLRAMNCSDFTDNYFRVYRDGEQKSVIVKQSISEIA</sequence>
<feature type="coiled-coil region" evidence="14">
    <location>
        <begin position="286"/>
        <end position="372"/>
    </location>
</feature>
<comment type="subcellular location">
    <subcellularLocation>
        <location evidence="3">Chromosome</location>
    </subcellularLocation>
    <subcellularLocation>
        <location evidence="2">Nucleus</location>
    </subcellularLocation>
</comment>
<comment type="similarity">
    <text evidence="4">Belongs to the SMC family. RAD50 subfamily.</text>
</comment>
<gene>
    <name evidence="17" type="ORF">PRZ48_004993</name>
</gene>
<accession>A0ABR0ES99</accession>
<dbReference type="Pfam" id="PF13476">
    <property type="entry name" value="AAA_23"/>
    <property type="match status" value="1"/>
</dbReference>
<dbReference type="EMBL" id="JAXOVC010000003">
    <property type="protein sequence ID" value="KAK4504078.1"/>
    <property type="molecule type" value="Genomic_DNA"/>
</dbReference>
<keyword evidence="8" id="KW-0378">Hydrolase</keyword>
<dbReference type="Proteomes" id="UP001305779">
    <property type="component" value="Unassembled WGS sequence"/>
</dbReference>
<dbReference type="InterPro" id="IPR027417">
    <property type="entry name" value="P-loop_NTPase"/>
</dbReference>